<name>A0A915BT89_PARUN</name>
<dbReference type="EC" id="2.7.7.7" evidence="1"/>
<evidence type="ECO:0000256" key="4">
    <source>
        <dbReference type="ARBA" id="ARBA00022932"/>
    </source>
</evidence>
<reference evidence="8" key="1">
    <citation type="submission" date="2022-11" db="UniProtKB">
        <authorList>
            <consortium name="WormBaseParasite"/>
        </authorList>
    </citation>
    <scope>IDENTIFICATION</scope>
</reference>
<dbReference type="GO" id="GO:0003677">
    <property type="term" value="F:DNA binding"/>
    <property type="evidence" value="ECO:0007669"/>
    <property type="project" value="InterPro"/>
</dbReference>
<dbReference type="Proteomes" id="UP000887569">
    <property type="component" value="Unplaced"/>
</dbReference>
<comment type="catalytic activity">
    <reaction evidence="5">
        <text>DNA(n) + a 2'-deoxyribonucleoside 5'-triphosphate = DNA(n+1) + diphosphate</text>
        <dbReference type="Rhea" id="RHEA:22508"/>
        <dbReference type="Rhea" id="RHEA-COMP:17339"/>
        <dbReference type="Rhea" id="RHEA-COMP:17340"/>
        <dbReference type="ChEBI" id="CHEBI:33019"/>
        <dbReference type="ChEBI" id="CHEBI:61560"/>
        <dbReference type="ChEBI" id="CHEBI:173112"/>
        <dbReference type="EC" id="2.7.7.7"/>
    </reaction>
</comment>
<dbReference type="SUPFAM" id="SSF56672">
    <property type="entry name" value="DNA/RNA polymerases"/>
    <property type="match status" value="1"/>
</dbReference>
<dbReference type="Pfam" id="PF00476">
    <property type="entry name" value="DNA_pol_A"/>
    <property type="match status" value="1"/>
</dbReference>
<evidence type="ECO:0000313" key="7">
    <source>
        <dbReference type="Proteomes" id="UP000887569"/>
    </source>
</evidence>
<dbReference type="InterPro" id="IPR002298">
    <property type="entry name" value="DNA_polymerase_A"/>
</dbReference>
<dbReference type="AlphaFoldDB" id="A0A915BT89"/>
<evidence type="ECO:0000256" key="1">
    <source>
        <dbReference type="ARBA" id="ARBA00012417"/>
    </source>
</evidence>
<evidence type="ECO:0000256" key="5">
    <source>
        <dbReference type="ARBA" id="ARBA00049244"/>
    </source>
</evidence>
<dbReference type="PRINTS" id="PR00868">
    <property type="entry name" value="DNAPOLI"/>
</dbReference>
<dbReference type="InterPro" id="IPR001098">
    <property type="entry name" value="DNA-dir_DNA_pol_A_palm_dom"/>
</dbReference>
<dbReference type="Gene3D" id="1.10.150.20">
    <property type="entry name" value="5' to 3' exonuclease, C-terminal subdomain"/>
    <property type="match status" value="1"/>
</dbReference>
<organism evidence="7 8">
    <name type="scientific">Parascaris univalens</name>
    <name type="common">Nematode worm</name>
    <dbReference type="NCBI Taxonomy" id="6257"/>
    <lineage>
        <taxon>Eukaryota</taxon>
        <taxon>Metazoa</taxon>
        <taxon>Ecdysozoa</taxon>
        <taxon>Nematoda</taxon>
        <taxon>Chromadorea</taxon>
        <taxon>Rhabditida</taxon>
        <taxon>Spirurina</taxon>
        <taxon>Ascaridomorpha</taxon>
        <taxon>Ascaridoidea</taxon>
        <taxon>Ascarididae</taxon>
        <taxon>Parascaris</taxon>
    </lineage>
</organism>
<dbReference type="FunFam" id="1.10.150.20:FF:000002">
    <property type="entry name" value="DNA polymerase I"/>
    <property type="match status" value="1"/>
</dbReference>
<dbReference type="Gene3D" id="3.30.70.370">
    <property type="match status" value="1"/>
</dbReference>
<protein>
    <recommendedName>
        <fullName evidence="1">DNA-directed DNA polymerase</fullName>
        <ecNumber evidence="1">2.7.7.7</ecNumber>
    </recommendedName>
</protein>
<dbReference type="GO" id="GO:0003887">
    <property type="term" value="F:DNA-directed DNA polymerase activity"/>
    <property type="evidence" value="ECO:0007669"/>
    <property type="project" value="UniProtKB-KW"/>
</dbReference>
<evidence type="ECO:0000256" key="2">
    <source>
        <dbReference type="ARBA" id="ARBA00022679"/>
    </source>
</evidence>
<dbReference type="PROSITE" id="PS00447">
    <property type="entry name" value="DNA_POLYMERASE_A"/>
    <property type="match status" value="1"/>
</dbReference>
<dbReference type="InterPro" id="IPR019760">
    <property type="entry name" value="DNA-dir_DNA_pol_A_CS"/>
</dbReference>
<dbReference type="PANTHER" id="PTHR10133:SF62">
    <property type="entry name" value="DNA POLYMERASE THETA"/>
    <property type="match status" value="1"/>
</dbReference>
<proteinExistence type="predicted"/>
<evidence type="ECO:0000256" key="3">
    <source>
        <dbReference type="ARBA" id="ARBA00022695"/>
    </source>
</evidence>
<dbReference type="GO" id="GO:0097681">
    <property type="term" value="P:double-strand break repair via alternative nonhomologous end joining"/>
    <property type="evidence" value="ECO:0007669"/>
    <property type="project" value="TreeGrafter"/>
</dbReference>
<keyword evidence="4" id="KW-0239">DNA-directed DNA polymerase</keyword>
<accession>A0A915BT89</accession>
<dbReference type="WBParaSite" id="PgR058_g060_t01">
    <property type="protein sequence ID" value="PgR058_g060_t01"/>
    <property type="gene ID" value="PgR058_g060"/>
</dbReference>
<dbReference type="PANTHER" id="PTHR10133">
    <property type="entry name" value="DNA POLYMERASE I"/>
    <property type="match status" value="1"/>
</dbReference>
<feature type="domain" description="DNA-directed DNA polymerase family A palm" evidence="6">
    <location>
        <begin position="304"/>
        <end position="507"/>
    </location>
</feature>
<keyword evidence="7" id="KW-1185">Reference proteome</keyword>
<evidence type="ECO:0000313" key="8">
    <source>
        <dbReference type="WBParaSite" id="PgR058_g060_t01"/>
    </source>
</evidence>
<dbReference type="GO" id="GO:0006261">
    <property type="term" value="P:DNA-templated DNA replication"/>
    <property type="evidence" value="ECO:0007669"/>
    <property type="project" value="InterPro"/>
</dbReference>
<dbReference type="CDD" id="cd08638">
    <property type="entry name" value="DNA_pol_A_theta"/>
    <property type="match status" value="1"/>
</dbReference>
<dbReference type="Gene3D" id="1.20.1060.10">
    <property type="entry name" value="Taq DNA Polymerase, Chain T, domain 4"/>
    <property type="match status" value="1"/>
</dbReference>
<dbReference type="InterPro" id="IPR043502">
    <property type="entry name" value="DNA/RNA_pol_sf"/>
</dbReference>
<sequence length="548" mass="60628">GDVDDEADFPSCTPADSIGIEERVGLFEEVLASTQRKIFFDLMATMRALNPPTFSSDLVVNRLSNCVCAKTLSFLAHFRKSDNEHPLSFQELIARVPSVRALVLKESSSGRVAASVFAFVNIRLYEWLLPLATRLSSEKSVSLELESTELLARLEARGIAFDREAGHDMLQRVKSEMSSLEAEGRRLASMPFNFDSPSEIANVLFVRMGIQPVSGCGGSGVPRRHYSTNKEVLQRLAPRHRIAAIVLKWRKLNNALSSSLQNLLHACRSNGRIHASFTTFTGTGRMQSVHPNVQNVQKDALIDSLSVRSLFVAPPGFVLVSADYSQLELRVLAGLSKDEGLCRLFCAGADFFQTVTDRWNADTSIDVPLDRQKVKQLCYAIIYGMGAVTLGERIGATKQKAQHLIESFFKEFPKVRSWMDATLESCQRDACAVTILGRRRPLKCGESVVQSDRARTERQAINSTIQGSASEIFKSALLKLEKSLKDLDARIVMQVHDEVIVELNEACFSIAVERIESAMLNAFPEFPVPLAVKISSGTNWGSLLPLNS</sequence>
<keyword evidence="3" id="KW-0548">Nucleotidyltransferase</keyword>
<keyword evidence="2" id="KW-0808">Transferase</keyword>
<dbReference type="SMART" id="SM00482">
    <property type="entry name" value="POLAc"/>
    <property type="match status" value="1"/>
</dbReference>
<evidence type="ECO:0000259" key="6">
    <source>
        <dbReference type="SMART" id="SM00482"/>
    </source>
</evidence>